<feature type="domain" description="C2H2-type" evidence="1">
    <location>
        <begin position="395"/>
        <end position="417"/>
    </location>
</feature>
<dbReference type="Proteomes" id="UP000752171">
    <property type="component" value="Unassembled WGS sequence"/>
</dbReference>
<evidence type="ECO:0000313" key="3">
    <source>
        <dbReference type="Proteomes" id="UP000752171"/>
    </source>
</evidence>
<protein>
    <recommendedName>
        <fullName evidence="1">C2H2-type domain-containing protein</fullName>
    </recommendedName>
</protein>
<evidence type="ECO:0000259" key="1">
    <source>
        <dbReference type="SMART" id="SM00355"/>
    </source>
</evidence>
<proteinExistence type="predicted"/>
<evidence type="ECO:0000313" key="2">
    <source>
        <dbReference type="EMBL" id="KAG9279878.1"/>
    </source>
</evidence>
<sequence>MIDSSNMAATLTHQEAGYAASVYREKPTELHPDPELCLGYDRPPQKKSRKLVLVSQTARPPTNNLNKDADGEPHCVAFPQKPSDTNPSGVASIWCTSALQCHSVHTQWEDRTLLDHEYTKTAPHRHTSPQLQASSSRTEVEAVNTVELDKKSHITIQKGQSLPPLVQCSNCCSSYHCPFCSAGSFKPTRLDKLNAHIKNHFRRAILHEGFTIHRCSLDCRPSLHYHCLYCPTTVLRRNDFENHLLVCKARQLHVFATEPPATSASFTASSVTTAVVSALPVIGSPPVTSVRIGVPPVTGVRDNAHPMTNVRVGVSPVAGVTDSAPPPVTNVSLYASPVTSVIEGVPSVSSLLASSSGSGASTLSVPTSTMPSVLKTQEPTTVYTGRVRVRAVIRRKCPLCNKLMNKCNLKKHIERKHTAQTKDINARTHLTSQCIDKTNGIFAVLKTFKGHSEPLHVQCKTFGEDHSVLCESSKCQVKMERAQRSGFTSHLCRHIKSVSYCTSSATAVSLEEDVLTEMVRAKWFGEEKKKICLTRQLLANTNKVPLSVHTNIFLPESKKCVSVYEPTLSSYNSLGRVMVVYNSKFNTWHCPCSKRRSSCIHKYVAKWHLFQTCRELFREVCSTEKVLDLDTDEEQCKESTDNWDMKDDNSIYPAEGEGQENMVTHILQNKKIPPVLPEGLCVPSPEKHFPKALCPDETLSQRCSDASLIDPILITTNAKILTNRDIIEGKL</sequence>
<name>A0A8T2M5K1_ASTMX</name>
<feature type="domain" description="C2H2-type" evidence="1">
    <location>
        <begin position="175"/>
        <end position="200"/>
    </location>
</feature>
<dbReference type="SMART" id="SM00355">
    <property type="entry name" value="ZnF_C2H2"/>
    <property type="match status" value="3"/>
</dbReference>
<dbReference type="AlphaFoldDB" id="A0A8T2M5K1"/>
<comment type="caution">
    <text evidence="2">The sequence shown here is derived from an EMBL/GenBank/DDBJ whole genome shotgun (WGS) entry which is preliminary data.</text>
</comment>
<accession>A0A8T2M5K1</accession>
<dbReference type="PANTHER" id="PTHR17609">
    <property type="entry name" value="HMG DOMAIN-CONTAINING PROTEIN 3"/>
    <property type="match status" value="1"/>
</dbReference>
<feature type="domain" description="C2H2-type" evidence="1">
    <location>
        <begin position="225"/>
        <end position="245"/>
    </location>
</feature>
<organism evidence="2 3">
    <name type="scientific">Astyanax mexicanus</name>
    <name type="common">Blind cave fish</name>
    <name type="synonym">Astyanax fasciatus mexicanus</name>
    <dbReference type="NCBI Taxonomy" id="7994"/>
    <lineage>
        <taxon>Eukaryota</taxon>
        <taxon>Metazoa</taxon>
        <taxon>Chordata</taxon>
        <taxon>Craniata</taxon>
        <taxon>Vertebrata</taxon>
        <taxon>Euteleostomi</taxon>
        <taxon>Actinopterygii</taxon>
        <taxon>Neopterygii</taxon>
        <taxon>Teleostei</taxon>
        <taxon>Ostariophysi</taxon>
        <taxon>Characiformes</taxon>
        <taxon>Characoidei</taxon>
        <taxon>Acestrorhamphidae</taxon>
        <taxon>Acestrorhamphinae</taxon>
        <taxon>Astyanax</taxon>
    </lineage>
</organism>
<dbReference type="InterPro" id="IPR013087">
    <property type="entry name" value="Znf_C2H2_type"/>
</dbReference>
<dbReference type="EMBL" id="JAICCE010000003">
    <property type="protein sequence ID" value="KAG9279878.1"/>
    <property type="molecule type" value="Genomic_DNA"/>
</dbReference>
<dbReference type="InterPro" id="IPR039598">
    <property type="entry name" value="HMGXB3"/>
</dbReference>
<dbReference type="PANTHER" id="PTHR17609:SF3">
    <property type="entry name" value="SAP DOMAIN-CONTAINING PROTEIN"/>
    <property type="match status" value="1"/>
</dbReference>
<gene>
    <name evidence="2" type="ORF">AMEX_G5439</name>
</gene>
<reference evidence="2 3" key="1">
    <citation type="submission" date="2021-07" db="EMBL/GenBank/DDBJ databases">
        <authorList>
            <person name="Imarazene B."/>
            <person name="Zahm M."/>
            <person name="Klopp C."/>
            <person name="Cabau C."/>
            <person name="Beille S."/>
            <person name="Jouanno E."/>
            <person name="Castinel A."/>
            <person name="Lluch J."/>
            <person name="Gil L."/>
            <person name="Kuchtly C."/>
            <person name="Lopez Roques C."/>
            <person name="Donnadieu C."/>
            <person name="Parrinello H."/>
            <person name="Journot L."/>
            <person name="Du K."/>
            <person name="Schartl M."/>
            <person name="Retaux S."/>
            <person name="Guiguen Y."/>
        </authorList>
    </citation>
    <scope>NUCLEOTIDE SEQUENCE [LARGE SCALE GENOMIC DNA]</scope>
    <source>
        <strain evidence="2">Pach_M1</strain>
        <tissue evidence="2">Testis</tissue>
    </source>
</reference>